<dbReference type="EMBL" id="JBCGBO010000025">
    <property type="protein sequence ID" value="KAK9175804.1"/>
    <property type="molecule type" value="Genomic_DNA"/>
</dbReference>
<gene>
    <name evidence="8" type="ORF">WN944_027813</name>
</gene>
<keyword evidence="5" id="KW-0539">Nucleus</keyword>
<dbReference type="InterPro" id="IPR005333">
    <property type="entry name" value="Transcription_factor_TCP"/>
</dbReference>
<accession>A0AAP0QA78</accession>
<evidence type="ECO:0000256" key="1">
    <source>
        <dbReference type="ARBA" id="ARBA00004123"/>
    </source>
</evidence>
<name>A0AAP0QA78_9ROSI</name>
<evidence type="ECO:0000313" key="8">
    <source>
        <dbReference type="EMBL" id="KAK9175804.1"/>
    </source>
</evidence>
<dbReference type="PANTHER" id="PTHR31072">
    <property type="entry name" value="TRANSCRIPTION FACTOR TCP4-RELATED"/>
    <property type="match status" value="1"/>
</dbReference>
<keyword evidence="2" id="KW-0805">Transcription regulation</keyword>
<protein>
    <recommendedName>
        <fullName evidence="7">TCP domain-containing protein</fullName>
    </recommendedName>
</protein>
<evidence type="ECO:0000256" key="3">
    <source>
        <dbReference type="ARBA" id="ARBA00023125"/>
    </source>
</evidence>
<evidence type="ECO:0000256" key="5">
    <source>
        <dbReference type="ARBA" id="ARBA00023242"/>
    </source>
</evidence>
<dbReference type="InterPro" id="IPR017887">
    <property type="entry name" value="TF_TCP_subgr"/>
</dbReference>
<keyword evidence="3" id="KW-0238">DNA-binding</keyword>
<dbReference type="PROSITE" id="PS51369">
    <property type="entry name" value="TCP"/>
    <property type="match status" value="1"/>
</dbReference>
<comment type="subcellular location">
    <subcellularLocation>
        <location evidence="1">Nucleus</location>
    </subcellularLocation>
</comment>
<dbReference type="PANTHER" id="PTHR31072:SF218">
    <property type="entry name" value="TRANSCRIPTION FACTOR TCP11-RELATED"/>
    <property type="match status" value="1"/>
</dbReference>
<comment type="caution">
    <text evidence="8">The sequence shown here is derived from an EMBL/GenBank/DDBJ whole genome shotgun (WGS) entry which is preliminary data.</text>
</comment>
<organism evidence="8 9">
    <name type="scientific">Citrus x changshan-huyou</name>
    <dbReference type="NCBI Taxonomy" id="2935761"/>
    <lineage>
        <taxon>Eukaryota</taxon>
        <taxon>Viridiplantae</taxon>
        <taxon>Streptophyta</taxon>
        <taxon>Embryophyta</taxon>
        <taxon>Tracheophyta</taxon>
        <taxon>Spermatophyta</taxon>
        <taxon>Magnoliopsida</taxon>
        <taxon>eudicotyledons</taxon>
        <taxon>Gunneridae</taxon>
        <taxon>Pentapetalae</taxon>
        <taxon>rosids</taxon>
        <taxon>malvids</taxon>
        <taxon>Sapindales</taxon>
        <taxon>Rutaceae</taxon>
        <taxon>Aurantioideae</taxon>
        <taxon>Citrus</taxon>
    </lineage>
</organism>
<evidence type="ECO:0000259" key="7">
    <source>
        <dbReference type="PROSITE" id="PS51369"/>
    </source>
</evidence>
<keyword evidence="9" id="KW-1185">Reference proteome</keyword>
<dbReference type="Pfam" id="PF03634">
    <property type="entry name" value="TCP"/>
    <property type="match status" value="1"/>
</dbReference>
<evidence type="ECO:0000313" key="9">
    <source>
        <dbReference type="Proteomes" id="UP001428341"/>
    </source>
</evidence>
<feature type="region of interest" description="Disordered" evidence="6">
    <location>
        <begin position="84"/>
        <end position="110"/>
    </location>
</feature>
<sequence>MAPINLQLAKNSTQKKPKTRQLFKNPNNKQRCNTDRHAKVDGRDCRVRVPELTLARFIQLQRELGHKNNGQTIQWLLNHVPPSHFPEPTVSNKTANPNPNPNNDNNNVSSSVSLVTAGSFLHAALPITSTVETERMPEESLEVEMLNDTRNMSLMPLLMQGGGEEPRELGLPSTTSMDSRHLTPLVIENASDRGDASGLVKVTYGSRRPMSSSIQ</sequence>
<feature type="compositionally biased region" description="Polar residues" evidence="6">
    <location>
        <begin position="22"/>
        <end position="31"/>
    </location>
</feature>
<dbReference type="GO" id="GO:0043565">
    <property type="term" value="F:sequence-specific DNA binding"/>
    <property type="evidence" value="ECO:0007669"/>
    <property type="project" value="TreeGrafter"/>
</dbReference>
<dbReference type="Proteomes" id="UP001428341">
    <property type="component" value="Unassembled WGS sequence"/>
</dbReference>
<reference evidence="8 9" key="1">
    <citation type="submission" date="2024-05" db="EMBL/GenBank/DDBJ databases">
        <title>Haplotype-resolved chromosome-level genome assembly of Huyou (Citrus changshanensis).</title>
        <authorList>
            <person name="Miao C."/>
            <person name="Chen W."/>
            <person name="Wu Y."/>
            <person name="Wang L."/>
            <person name="Zhao S."/>
            <person name="Grierson D."/>
            <person name="Xu C."/>
            <person name="Chen K."/>
        </authorList>
    </citation>
    <scope>NUCLEOTIDE SEQUENCE [LARGE SCALE GENOMIC DNA]</scope>
    <source>
        <strain evidence="8">01-14</strain>
        <tissue evidence="8">Leaf</tissue>
    </source>
</reference>
<dbReference type="GO" id="GO:0003700">
    <property type="term" value="F:DNA-binding transcription factor activity"/>
    <property type="evidence" value="ECO:0007669"/>
    <property type="project" value="InterPro"/>
</dbReference>
<feature type="region of interest" description="Disordered" evidence="6">
    <location>
        <begin position="1"/>
        <end position="38"/>
    </location>
</feature>
<evidence type="ECO:0000256" key="2">
    <source>
        <dbReference type="ARBA" id="ARBA00023015"/>
    </source>
</evidence>
<evidence type="ECO:0000256" key="6">
    <source>
        <dbReference type="SAM" id="MobiDB-lite"/>
    </source>
</evidence>
<dbReference type="AlphaFoldDB" id="A0AAP0QA78"/>
<dbReference type="GO" id="GO:0005634">
    <property type="term" value="C:nucleus"/>
    <property type="evidence" value="ECO:0007669"/>
    <property type="project" value="UniProtKB-SubCell"/>
</dbReference>
<keyword evidence="4" id="KW-0804">Transcription</keyword>
<proteinExistence type="predicted"/>
<evidence type="ECO:0000256" key="4">
    <source>
        <dbReference type="ARBA" id="ARBA00023163"/>
    </source>
</evidence>
<feature type="domain" description="TCP" evidence="7">
    <location>
        <begin position="33"/>
        <end position="87"/>
    </location>
</feature>